<dbReference type="GO" id="GO:0071555">
    <property type="term" value="P:cell wall organization"/>
    <property type="evidence" value="ECO:0007669"/>
    <property type="project" value="UniProtKB-KW"/>
</dbReference>
<evidence type="ECO:0000256" key="4">
    <source>
        <dbReference type="ARBA" id="ARBA00022840"/>
    </source>
</evidence>
<reference evidence="14 15" key="1">
    <citation type="submission" date="2018-07" db="EMBL/GenBank/DDBJ databases">
        <title>Exploring interactions and the metabolic potential of the ultra-small soil bacteria Hylemonella gracilis.</title>
        <authorList>
            <person name="Tyc O."/>
            <person name="Kulkarni P."/>
            <person name="Gawehns F."/>
            <person name="Hundscheid M."/>
            <person name="Zweers H."/>
            <person name="Garbeva P."/>
        </authorList>
    </citation>
    <scope>NUCLEOTIDE SEQUENCE [LARGE SCALE GENOMIC DNA]</scope>
    <source>
        <strain evidence="14 15">NS1</strain>
    </source>
</reference>
<comment type="function">
    <text evidence="9">Reutilizes the intact tripeptide L-alanyl-gamma-D-glutamyl-meso-diaminopimelate by linking it to UDP-N-acetylmuramate.</text>
</comment>
<dbReference type="InterPro" id="IPR036615">
    <property type="entry name" value="Mur_ligase_C_dom_sf"/>
</dbReference>
<dbReference type="InterPro" id="IPR050061">
    <property type="entry name" value="MurCDEF_pg_biosynth"/>
</dbReference>
<evidence type="ECO:0000259" key="12">
    <source>
        <dbReference type="Pfam" id="PF02875"/>
    </source>
</evidence>
<keyword evidence="8 9" id="KW-0961">Cell wall biogenesis/degradation</keyword>
<dbReference type="InterPro" id="IPR036565">
    <property type="entry name" value="Mur-like_cat_sf"/>
</dbReference>
<evidence type="ECO:0000256" key="8">
    <source>
        <dbReference type="ARBA" id="ARBA00023316"/>
    </source>
</evidence>
<dbReference type="AlphaFoldDB" id="A0A4P6UNA6"/>
<feature type="domain" description="Mur ligase C-terminal" evidence="12">
    <location>
        <begin position="362"/>
        <end position="493"/>
    </location>
</feature>
<keyword evidence="5 9" id="KW-0133">Cell shape</keyword>
<evidence type="ECO:0000256" key="2">
    <source>
        <dbReference type="ARBA" id="ARBA00022618"/>
    </source>
</evidence>
<dbReference type="GO" id="GO:0009252">
    <property type="term" value="P:peptidoglycan biosynthetic process"/>
    <property type="evidence" value="ECO:0007669"/>
    <property type="project" value="UniProtKB-KW"/>
</dbReference>
<comment type="cofactor">
    <cofactor evidence="9">
        <name>Mg(2+)</name>
        <dbReference type="ChEBI" id="CHEBI:18420"/>
    </cofactor>
</comment>
<dbReference type="KEGG" id="hgr:DW355_17355"/>
<protein>
    <recommendedName>
        <fullName evidence="9">UDP-N-acetylmuramate--L-alanyl-gamma-D-glutamyl-meso-2,6-diaminoheptandioate ligase</fullName>
        <ecNumber evidence="9">6.3.2.45</ecNumber>
    </recommendedName>
    <alternativeName>
        <fullName evidence="9">Murein peptide ligase</fullName>
    </alternativeName>
    <alternativeName>
        <fullName evidence="9">UDP-N-acetylmuramate:L-alanyl-gamma-D-glutamyl-meso-diaminopimelate ligase</fullName>
    </alternativeName>
</protein>
<dbReference type="NCBIfam" id="TIGR01081">
    <property type="entry name" value="mpl"/>
    <property type="match status" value="1"/>
</dbReference>
<evidence type="ECO:0000313" key="15">
    <source>
        <dbReference type="Proteomes" id="UP000292939"/>
    </source>
</evidence>
<organism evidence="14 15">
    <name type="scientific">Hylemonella gracilis</name>
    <dbReference type="NCBI Taxonomy" id="80880"/>
    <lineage>
        <taxon>Bacteria</taxon>
        <taxon>Pseudomonadati</taxon>
        <taxon>Pseudomonadota</taxon>
        <taxon>Betaproteobacteria</taxon>
        <taxon>Burkholderiales</taxon>
        <taxon>Comamonadaceae</taxon>
        <taxon>Hylemonella</taxon>
    </lineage>
</organism>
<dbReference type="GO" id="GO:0005524">
    <property type="term" value="F:ATP binding"/>
    <property type="evidence" value="ECO:0007669"/>
    <property type="project" value="UniProtKB-UniRule"/>
</dbReference>
<evidence type="ECO:0000259" key="13">
    <source>
        <dbReference type="Pfam" id="PF08245"/>
    </source>
</evidence>
<evidence type="ECO:0000259" key="11">
    <source>
        <dbReference type="Pfam" id="PF01225"/>
    </source>
</evidence>
<keyword evidence="9" id="KW-0460">Magnesium</keyword>
<dbReference type="SUPFAM" id="SSF53623">
    <property type="entry name" value="MurD-like peptide ligases, catalytic domain"/>
    <property type="match status" value="1"/>
</dbReference>
<name>A0A4P6UNA6_9BURK</name>
<dbReference type="EC" id="6.3.2.45" evidence="9"/>
<dbReference type="Pfam" id="PF01225">
    <property type="entry name" value="Mur_ligase"/>
    <property type="match status" value="1"/>
</dbReference>
<dbReference type="InterPro" id="IPR013221">
    <property type="entry name" value="Mur_ligase_cen"/>
</dbReference>
<dbReference type="Gene3D" id="3.90.190.20">
    <property type="entry name" value="Mur ligase, C-terminal domain"/>
    <property type="match status" value="1"/>
</dbReference>
<dbReference type="UniPathway" id="UPA00544"/>
<gene>
    <name evidence="9 14" type="primary">mpl</name>
    <name evidence="14" type="ORF">DW355_17355</name>
</gene>
<dbReference type="GO" id="GO:0008360">
    <property type="term" value="P:regulation of cell shape"/>
    <property type="evidence" value="ECO:0007669"/>
    <property type="project" value="UniProtKB-KW"/>
</dbReference>
<feature type="domain" description="Mur ligase N-terminal catalytic" evidence="11">
    <location>
        <begin position="2"/>
        <end position="106"/>
    </location>
</feature>
<dbReference type="Gene3D" id="3.40.50.720">
    <property type="entry name" value="NAD(P)-binding Rossmann-like Domain"/>
    <property type="match status" value="1"/>
</dbReference>
<feature type="region of interest" description="Disordered" evidence="10">
    <location>
        <begin position="163"/>
        <end position="201"/>
    </location>
</feature>
<evidence type="ECO:0000256" key="9">
    <source>
        <dbReference type="HAMAP-Rule" id="MF_02020"/>
    </source>
</evidence>
<evidence type="ECO:0000256" key="7">
    <source>
        <dbReference type="ARBA" id="ARBA00023306"/>
    </source>
</evidence>
<sequence>MHIHILGICGTFMGGVAALAREAGHKVTGCDSGVYPPMSDQLRALGIDLIEGYGADQMALKPDVYVIGNVVSRARAADGTPKFPLMEAILDSGAPYTSGPQWLAENVLQGRHVLAVAGTHGKTTTTSMLAWILDHAGLQPGFLVGGVPLNFGISARLGGMPNRDKACETAAPSAEVKEETAQRSGDTQQRAQPSRQPLPEQHRPLFVIEADEYDTAFFDKRSKFVHYRPRTAILNNLEFDHADIFDDLAAIERQFHHLVRTVPGSGRVVFNGLEESLTRVLHQGCWSEQRSFGAASSDFQAQGEPQDFEVLRHGASVAHVQWQVGGVHNQLNALAAIAAAEHVGVTPAQAALALHEFQNVKRRMEMRGVVPRVGGGITVYDDFAHHPTAIRTTLDGLRRQIGPKGGTSSPRILAVFEPRSNTMKLGTMKAQLPWSLEDADLAFCHTGGLGWDAREALAPMGARAQVADNIDELVRQVTAVARAGDHILCMSNGGFGGVHQKLLEALAAPAMA</sequence>
<evidence type="ECO:0000256" key="5">
    <source>
        <dbReference type="ARBA" id="ARBA00022960"/>
    </source>
</evidence>
<accession>A0A4P6UNA6</accession>
<feature type="domain" description="Mur ligase central" evidence="13">
    <location>
        <begin position="116"/>
        <end position="340"/>
    </location>
</feature>
<dbReference type="OrthoDB" id="9804126at2"/>
<dbReference type="RefSeq" id="WP_131282001.1">
    <property type="nucleotide sequence ID" value="NZ_CP031395.1"/>
</dbReference>
<keyword evidence="7 9" id="KW-0131">Cell cycle</keyword>
<dbReference type="InterPro" id="IPR005757">
    <property type="entry name" value="Mpl"/>
</dbReference>
<comment type="pathway">
    <text evidence="9">Cell wall biogenesis; peptidoglycan recycling.</text>
</comment>
<evidence type="ECO:0000256" key="6">
    <source>
        <dbReference type="ARBA" id="ARBA00022984"/>
    </source>
</evidence>
<dbReference type="Proteomes" id="UP000292939">
    <property type="component" value="Chromosome"/>
</dbReference>
<dbReference type="InterPro" id="IPR004101">
    <property type="entry name" value="Mur_ligase_C"/>
</dbReference>
<keyword evidence="2 9" id="KW-0132">Cell division</keyword>
<dbReference type="Pfam" id="PF08245">
    <property type="entry name" value="Mur_ligase_M"/>
    <property type="match status" value="1"/>
</dbReference>
<dbReference type="GO" id="GO:0051301">
    <property type="term" value="P:cell division"/>
    <property type="evidence" value="ECO:0007669"/>
    <property type="project" value="UniProtKB-KW"/>
</dbReference>
<dbReference type="SUPFAM" id="SSF53244">
    <property type="entry name" value="MurD-like peptide ligases, peptide-binding domain"/>
    <property type="match status" value="1"/>
</dbReference>
<comment type="catalytic activity">
    <reaction evidence="9">
        <text>UDP-N-acetyl-alpha-D-muramate + L-alanyl-gamma-D-glutamyl-meso-2,6-diaminopimelate + ATP = UDP-N-acetyl-alpha-D-muramoyl-L-alanyl-gamma-D-glutamyl-meso-2,6-diaminopimelate + ADP + phosphate + H(+)</text>
        <dbReference type="Rhea" id="RHEA:29563"/>
        <dbReference type="ChEBI" id="CHEBI:15378"/>
        <dbReference type="ChEBI" id="CHEBI:30616"/>
        <dbReference type="ChEBI" id="CHEBI:43474"/>
        <dbReference type="ChEBI" id="CHEBI:61401"/>
        <dbReference type="ChEBI" id="CHEBI:70757"/>
        <dbReference type="ChEBI" id="CHEBI:83905"/>
        <dbReference type="ChEBI" id="CHEBI:456216"/>
        <dbReference type="EC" id="6.3.2.45"/>
    </reaction>
</comment>
<evidence type="ECO:0000256" key="3">
    <source>
        <dbReference type="ARBA" id="ARBA00022741"/>
    </source>
</evidence>
<evidence type="ECO:0000256" key="10">
    <source>
        <dbReference type="SAM" id="MobiDB-lite"/>
    </source>
</evidence>
<dbReference type="Pfam" id="PF02875">
    <property type="entry name" value="Mur_ligase_C"/>
    <property type="match status" value="1"/>
</dbReference>
<evidence type="ECO:0000256" key="1">
    <source>
        <dbReference type="ARBA" id="ARBA00022598"/>
    </source>
</evidence>
<evidence type="ECO:0000313" key="14">
    <source>
        <dbReference type="EMBL" id="QBK06246.1"/>
    </source>
</evidence>
<feature type="compositionally biased region" description="Polar residues" evidence="10">
    <location>
        <begin position="182"/>
        <end position="195"/>
    </location>
</feature>
<keyword evidence="3 9" id="KW-0547">Nucleotide-binding</keyword>
<keyword evidence="1 9" id="KW-0436">Ligase</keyword>
<feature type="binding site" evidence="9">
    <location>
        <begin position="118"/>
        <end position="124"/>
    </location>
    <ligand>
        <name>ATP</name>
        <dbReference type="ChEBI" id="CHEBI:30616"/>
    </ligand>
</feature>
<dbReference type="HAMAP" id="MF_02020">
    <property type="entry name" value="Mpl"/>
    <property type="match status" value="1"/>
</dbReference>
<keyword evidence="4 9" id="KW-0067">ATP-binding</keyword>
<dbReference type="PANTHER" id="PTHR43445">
    <property type="entry name" value="UDP-N-ACETYLMURAMATE--L-ALANINE LIGASE-RELATED"/>
    <property type="match status" value="1"/>
</dbReference>
<dbReference type="InterPro" id="IPR000713">
    <property type="entry name" value="Mur_ligase_N"/>
</dbReference>
<keyword evidence="6 9" id="KW-0573">Peptidoglycan synthesis</keyword>
<dbReference type="Gene3D" id="3.40.1190.10">
    <property type="entry name" value="Mur-like, catalytic domain"/>
    <property type="match status" value="1"/>
</dbReference>
<dbReference type="GO" id="GO:0106418">
    <property type="term" value="F:UDP-N-acetylmuramate-L-alanyl-gamma-D-glutamyl-meso-2,6-diaminoheptanedioate ligase activity"/>
    <property type="evidence" value="ECO:0007669"/>
    <property type="project" value="UniProtKB-EC"/>
</dbReference>
<proteinExistence type="inferred from homology"/>
<dbReference type="EMBL" id="CP031395">
    <property type="protein sequence ID" value="QBK06246.1"/>
    <property type="molecule type" value="Genomic_DNA"/>
</dbReference>
<dbReference type="GO" id="GO:0009254">
    <property type="term" value="P:peptidoglycan turnover"/>
    <property type="evidence" value="ECO:0007669"/>
    <property type="project" value="UniProtKB-UniRule"/>
</dbReference>
<dbReference type="PANTHER" id="PTHR43445:SF5">
    <property type="entry name" value="UDP-N-ACETYLMURAMATE--L-ALANYL-GAMMA-D-GLUTAMYL-MESO-2,6-DIAMINOHEPTANDIOATE LIGASE"/>
    <property type="match status" value="1"/>
</dbReference>
<dbReference type="SUPFAM" id="SSF51984">
    <property type="entry name" value="MurCD N-terminal domain"/>
    <property type="match status" value="1"/>
</dbReference>
<comment type="similarity">
    <text evidence="9">Belongs to the MurCDEF family. Mpl subfamily.</text>
</comment>